<reference evidence="1" key="1">
    <citation type="submission" date="2020-07" db="EMBL/GenBank/DDBJ databases">
        <title>Multicomponent nature underlies the extraordinary mechanical properties of spider dragline silk.</title>
        <authorList>
            <person name="Kono N."/>
            <person name="Nakamura H."/>
            <person name="Mori M."/>
            <person name="Yoshida Y."/>
            <person name="Ohtoshi R."/>
            <person name="Malay A.D."/>
            <person name="Moran D.A.P."/>
            <person name="Tomita M."/>
            <person name="Numata K."/>
            <person name="Arakawa K."/>
        </authorList>
    </citation>
    <scope>NUCLEOTIDE SEQUENCE</scope>
</reference>
<evidence type="ECO:0000313" key="2">
    <source>
        <dbReference type="Proteomes" id="UP000887116"/>
    </source>
</evidence>
<sequence length="134" mass="15472">MVAEDGWVSQIIPLLLMEIAEIVAKEPPEKGDDYPHIKNLLLARFQLTPVALRDKFESYQRRPDTWDNFKEAKGLAQKLDHFDAIKRVHKKPGLAKTWERRTYDKPTLESKNKFANFSGSRHVGSSNRILLSVK</sequence>
<dbReference type="EMBL" id="BMAO01022246">
    <property type="protein sequence ID" value="GFQ80603.1"/>
    <property type="molecule type" value="Genomic_DNA"/>
</dbReference>
<organism evidence="1 2">
    <name type="scientific">Trichonephila clavata</name>
    <name type="common">Joro spider</name>
    <name type="synonym">Nephila clavata</name>
    <dbReference type="NCBI Taxonomy" id="2740835"/>
    <lineage>
        <taxon>Eukaryota</taxon>
        <taxon>Metazoa</taxon>
        <taxon>Ecdysozoa</taxon>
        <taxon>Arthropoda</taxon>
        <taxon>Chelicerata</taxon>
        <taxon>Arachnida</taxon>
        <taxon>Araneae</taxon>
        <taxon>Araneomorphae</taxon>
        <taxon>Entelegynae</taxon>
        <taxon>Araneoidea</taxon>
        <taxon>Nephilidae</taxon>
        <taxon>Trichonephila</taxon>
    </lineage>
</organism>
<dbReference type="Proteomes" id="UP000887116">
    <property type="component" value="Unassembled WGS sequence"/>
</dbReference>
<name>A0A8X6FHW6_TRICU</name>
<gene>
    <name evidence="1" type="ORF">TNCT_164671</name>
</gene>
<keyword evidence="2" id="KW-1185">Reference proteome</keyword>
<protein>
    <submittedName>
        <fullName evidence="1">Uncharacterized protein</fullName>
    </submittedName>
</protein>
<proteinExistence type="predicted"/>
<dbReference type="OrthoDB" id="10456854at2759"/>
<comment type="caution">
    <text evidence="1">The sequence shown here is derived from an EMBL/GenBank/DDBJ whole genome shotgun (WGS) entry which is preliminary data.</text>
</comment>
<accession>A0A8X6FHW6</accession>
<evidence type="ECO:0000313" key="1">
    <source>
        <dbReference type="EMBL" id="GFQ80603.1"/>
    </source>
</evidence>
<dbReference type="AlphaFoldDB" id="A0A8X6FHW6"/>